<evidence type="ECO:0000313" key="2">
    <source>
        <dbReference type="Proteomes" id="UP000267096"/>
    </source>
</evidence>
<evidence type="ECO:0000313" key="1">
    <source>
        <dbReference type="EMBL" id="VDK30709.1"/>
    </source>
</evidence>
<accession>A0A3P6P397</accession>
<proteinExistence type="predicted"/>
<dbReference type="EMBL" id="UYRR01020915">
    <property type="protein sequence ID" value="VDK30709.1"/>
    <property type="molecule type" value="Genomic_DNA"/>
</dbReference>
<reference evidence="1 2" key="1">
    <citation type="submission" date="2018-11" db="EMBL/GenBank/DDBJ databases">
        <authorList>
            <consortium name="Pathogen Informatics"/>
        </authorList>
    </citation>
    <scope>NUCLEOTIDE SEQUENCE [LARGE SCALE GENOMIC DNA]</scope>
</reference>
<dbReference type="OrthoDB" id="376357at2759"/>
<dbReference type="AlphaFoldDB" id="A0A3P6P397"/>
<gene>
    <name evidence="1" type="ORF">ASIM_LOCUS8061</name>
</gene>
<dbReference type="Proteomes" id="UP000267096">
    <property type="component" value="Unassembled WGS sequence"/>
</dbReference>
<keyword evidence="2" id="KW-1185">Reference proteome</keyword>
<sequence>MGSEEKRRVYDATIFANRVKDSYNITNQSTSTGQNVHYGQRRKMYTDLDIDYKNFEQFQRSTR</sequence>
<name>A0A3P6P397_ANISI</name>
<organism evidence="1 2">
    <name type="scientific">Anisakis simplex</name>
    <name type="common">Herring worm</name>
    <dbReference type="NCBI Taxonomy" id="6269"/>
    <lineage>
        <taxon>Eukaryota</taxon>
        <taxon>Metazoa</taxon>
        <taxon>Ecdysozoa</taxon>
        <taxon>Nematoda</taxon>
        <taxon>Chromadorea</taxon>
        <taxon>Rhabditida</taxon>
        <taxon>Spirurina</taxon>
        <taxon>Ascaridomorpha</taxon>
        <taxon>Ascaridoidea</taxon>
        <taxon>Anisakidae</taxon>
        <taxon>Anisakis</taxon>
        <taxon>Anisakis simplex complex</taxon>
    </lineage>
</organism>
<protein>
    <submittedName>
        <fullName evidence="1">Uncharacterized protein</fullName>
    </submittedName>
</protein>